<protein>
    <submittedName>
        <fullName evidence="1">Uncharacterized protein</fullName>
    </submittedName>
</protein>
<accession>A0ACC2SQ99</accession>
<reference evidence="1" key="1">
    <citation type="submission" date="2022-04" db="EMBL/GenBank/DDBJ databases">
        <title>Genome of the entomopathogenic fungus Entomophthora muscae.</title>
        <authorList>
            <person name="Elya C."/>
            <person name="Lovett B.R."/>
            <person name="Lee E."/>
            <person name="Macias A.M."/>
            <person name="Hajek A.E."/>
            <person name="De Bivort B.L."/>
            <person name="Kasson M.T."/>
            <person name="De Fine Licht H.H."/>
            <person name="Stajich J.E."/>
        </authorList>
    </citation>
    <scope>NUCLEOTIDE SEQUENCE</scope>
    <source>
        <strain evidence="1">Berkeley</strain>
    </source>
</reference>
<sequence>MRELEKLLKDLNLAIAKIKDIDRKVKAKVKSAVLDRDKIDKVPAKALMTKMPDTPEKTIKHLLNIQKTVVEGLQFKAYNLSAPSVWVDNLEMYEHLKPAKHARTEDKELPAQLLAPRMSKPAEAAGKEKTCEGNIKK</sequence>
<dbReference type="EMBL" id="QTSX02004472">
    <property type="protein sequence ID" value="KAJ9064439.1"/>
    <property type="molecule type" value="Genomic_DNA"/>
</dbReference>
<organism evidence="1 2">
    <name type="scientific">Entomophthora muscae</name>
    <dbReference type="NCBI Taxonomy" id="34485"/>
    <lineage>
        <taxon>Eukaryota</taxon>
        <taxon>Fungi</taxon>
        <taxon>Fungi incertae sedis</taxon>
        <taxon>Zoopagomycota</taxon>
        <taxon>Entomophthoromycotina</taxon>
        <taxon>Entomophthoromycetes</taxon>
        <taxon>Entomophthorales</taxon>
        <taxon>Entomophthoraceae</taxon>
        <taxon>Entomophthora</taxon>
    </lineage>
</organism>
<keyword evidence="2" id="KW-1185">Reference proteome</keyword>
<comment type="caution">
    <text evidence="1">The sequence shown here is derived from an EMBL/GenBank/DDBJ whole genome shotgun (WGS) entry which is preliminary data.</text>
</comment>
<evidence type="ECO:0000313" key="1">
    <source>
        <dbReference type="EMBL" id="KAJ9064439.1"/>
    </source>
</evidence>
<dbReference type="Proteomes" id="UP001165960">
    <property type="component" value="Unassembled WGS sequence"/>
</dbReference>
<gene>
    <name evidence="1" type="ORF">DSO57_1039671</name>
</gene>
<proteinExistence type="predicted"/>
<name>A0ACC2SQ99_9FUNG</name>
<evidence type="ECO:0000313" key="2">
    <source>
        <dbReference type="Proteomes" id="UP001165960"/>
    </source>
</evidence>